<dbReference type="Gene3D" id="3.40.50.150">
    <property type="entry name" value="Vaccinia Virus protein VP39"/>
    <property type="match status" value="1"/>
</dbReference>
<dbReference type="CDD" id="cd02440">
    <property type="entry name" value="AdoMet_MTases"/>
    <property type="match status" value="1"/>
</dbReference>
<keyword evidence="3" id="KW-1185">Reference proteome</keyword>
<gene>
    <name evidence="2" type="ORF">ACERLL_15180</name>
</gene>
<sequence length="197" mass="21653">MRPKPLAESFKFFSRFASDPGAVGAIAPSSPGLARAMVSWIDWTAVDAVAEYGPGTGPFTAQILANRMEGARFFAVERDPELAGRFRSHFPGEHLHVDSVENIAAICASEGVEQLDAVICGLPWASFSPDLQARLLDETAGILRKGGYFATFAYLSGFAVRGAHRFQRLLPEYFSQVGRSPVVWRNLPPAFVYRCRR</sequence>
<dbReference type="InterPro" id="IPR029063">
    <property type="entry name" value="SAM-dependent_MTases_sf"/>
</dbReference>
<dbReference type="GO" id="GO:0008168">
    <property type="term" value="F:methyltransferase activity"/>
    <property type="evidence" value="ECO:0007669"/>
    <property type="project" value="UniProtKB-KW"/>
</dbReference>
<feature type="domain" description="Methyltransferase type 11" evidence="1">
    <location>
        <begin position="51"/>
        <end position="150"/>
    </location>
</feature>
<organism evidence="2 3">
    <name type="scientific">Thiohalorhabdus methylotrophus</name>
    <dbReference type="NCBI Taxonomy" id="3242694"/>
    <lineage>
        <taxon>Bacteria</taxon>
        <taxon>Pseudomonadati</taxon>
        <taxon>Pseudomonadota</taxon>
        <taxon>Gammaproteobacteria</taxon>
        <taxon>Thiohalorhabdales</taxon>
        <taxon>Thiohalorhabdaceae</taxon>
        <taxon>Thiohalorhabdus</taxon>
    </lineage>
</organism>
<dbReference type="EMBL" id="JBGUAW010000011">
    <property type="protein sequence ID" value="MFA9462160.1"/>
    <property type="molecule type" value="Genomic_DNA"/>
</dbReference>
<protein>
    <submittedName>
        <fullName evidence="2">Class I SAM-dependent methyltransferase</fullName>
    </submittedName>
</protein>
<comment type="caution">
    <text evidence="2">The sequence shown here is derived from an EMBL/GenBank/DDBJ whole genome shotgun (WGS) entry which is preliminary data.</text>
</comment>
<name>A0ABV4TXV6_9GAMM</name>
<evidence type="ECO:0000313" key="3">
    <source>
        <dbReference type="Proteomes" id="UP001575181"/>
    </source>
</evidence>
<dbReference type="RefSeq" id="WP_373656947.1">
    <property type="nucleotide sequence ID" value="NZ_JBGUAW010000011.1"/>
</dbReference>
<keyword evidence="2" id="KW-0489">Methyltransferase</keyword>
<accession>A0ABV4TXV6</accession>
<keyword evidence="2" id="KW-0808">Transferase</keyword>
<reference evidence="2 3" key="1">
    <citation type="submission" date="2024-08" db="EMBL/GenBank/DDBJ databases">
        <title>Whole-genome sequencing of halo(alkali)philic microorganisms from hypersaline lakes.</title>
        <authorList>
            <person name="Sorokin D.Y."/>
            <person name="Merkel A.Y."/>
            <person name="Messina E."/>
            <person name="Yakimov M."/>
        </authorList>
    </citation>
    <scope>NUCLEOTIDE SEQUENCE [LARGE SCALE GENOMIC DNA]</scope>
    <source>
        <strain evidence="2 3">Cl-TMA</strain>
    </source>
</reference>
<dbReference type="SUPFAM" id="SSF53335">
    <property type="entry name" value="S-adenosyl-L-methionine-dependent methyltransferases"/>
    <property type="match status" value="1"/>
</dbReference>
<evidence type="ECO:0000313" key="2">
    <source>
        <dbReference type="EMBL" id="MFA9462160.1"/>
    </source>
</evidence>
<dbReference type="InterPro" id="IPR013216">
    <property type="entry name" value="Methyltransf_11"/>
</dbReference>
<dbReference type="Pfam" id="PF08241">
    <property type="entry name" value="Methyltransf_11"/>
    <property type="match status" value="1"/>
</dbReference>
<dbReference type="GO" id="GO:0032259">
    <property type="term" value="P:methylation"/>
    <property type="evidence" value="ECO:0007669"/>
    <property type="project" value="UniProtKB-KW"/>
</dbReference>
<evidence type="ECO:0000259" key="1">
    <source>
        <dbReference type="Pfam" id="PF08241"/>
    </source>
</evidence>
<proteinExistence type="predicted"/>
<dbReference type="Proteomes" id="UP001575181">
    <property type="component" value="Unassembled WGS sequence"/>
</dbReference>